<dbReference type="OrthoDB" id="5843172at2759"/>
<dbReference type="AlphaFoldDB" id="A0A7R9MSW7"/>
<dbReference type="Gene3D" id="2.60.40.10">
    <property type="entry name" value="Immunoglobulins"/>
    <property type="match status" value="1"/>
</dbReference>
<dbReference type="InterPro" id="IPR036116">
    <property type="entry name" value="FN3_sf"/>
</dbReference>
<dbReference type="EMBL" id="OC964688">
    <property type="protein sequence ID" value="CAD7665859.1"/>
    <property type="molecule type" value="Genomic_DNA"/>
</dbReference>
<dbReference type="PROSITE" id="PS50853">
    <property type="entry name" value="FN3"/>
    <property type="match status" value="1"/>
</dbReference>
<dbReference type="InterPro" id="IPR013783">
    <property type="entry name" value="Ig-like_fold"/>
</dbReference>
<gene>
    <name evidence="2" type="ORF">ONB1V03_LOCUS22416</name>
</gene>
<dbReference type="CDD" id="cd00063">
    <property type="entry name" value="FN3"/>
    <property type="match status" value="1"/>
</dbReference>
<proteinExistence type="predicted"/>
<protein>
    <recommendedName>
        <fullName evidence="1">Fibronectin type-III domain-containing protein</fullName>
    </recommendedName>
</protein>
<keyword evidence="3" id="KW-1185">Reference proteome</keyword>
<feature type="non-terminal residue" evidence="2">
    <location>
        <position position="111"/>
    </location>
</feature>
<dbReference type="Pfam" id="PF00041">
    <property type="entry name" value="fn3"/>
    <property type="match status" value="1"/>
</dbReference>
<accession>A0A7R9MSW7</accession>
<name>A0A7R9MSW7_9ACAR</name>
<dbReference type="EMBL" id="CAJPVJ010049863">
    <property type="protein sequence ID" value="CAG2182995.1"/>
    <property type="molecule type" value="Genomic_DNA"/>
</dbReference>
<reference evidence="2" key="1">
    <citation type="submission" date="2020-11" db="EMBL/GenBank/DDBJ databases">
        <authorList>
            <person name="Tran Van P."/>
        </authorList>
    </citation>
    <scope>NUCLEOTIDE SEQUENCE</scope>
</reference>
<dbReference type="Proteomes" id="UP000728032">
    <property type="component" value="Unassembled WGS sequence"/>
</dbReference>
<evidence type="ECO:0000313" key="2">
    <source>
        <dbReference type="EMBL" id="CAD7665859.1"/>
    </source>
</evidence>
<dbReference type="SUPFAM" id="SSF49265">
    <property type="entry name" value="Fibronectin type III"/>
    <property type="match status" value="1"/>
</dbReference>
<evidence type="ECO:0000313" key="3">
    <source>
        <dbReference type="Proteomes" id="UP000728032"/>
    </source>
</evidence>
<feature type="domain" description="Fibronectin type-III" evidence="1">
    <location>
        <begin position="48"/>
        <end position="111"/>
    </location>
</feature>
<organism evidence="2">
    <name type="scientific">Oppiella nova</name>
    <dbReference type="NCBI Taxonomy" id="334625"/>
    <lineage>
        <taxon>Eukaryota</taxon>
        <taxon>Metazoa</taxon>
        <taxon>Ecdysozoa</taxon>
        <taxon>Arthropoda</taxon>
        <taxon>Chelicerata</taxon>
        <taxon>Arachnida</taxon>
        <taxon>Acari</taxon>
        <taxon>Acariformes</taxon>
        <taxon>Sarcoptiformes</taxon>
        <taxon>Oribatida</taxon>
        <taxon>Brachypylina</taxon>
        <taxon>Oppioidea</taxon>
        <taxon>Oppiidae</taxon>
        <taxon>Oppiella</taxon>
    </lineage>
</organism>
<dbReference type="InterPro" id="IPR003961">
    <property type="entry name" value="FN3_dom"/>
</dbReference>
<evidence type="ECO:0000259" key="1">
    <source>
        <dbReference type="PROSITE" id="PS50853"/>
    </source>
</evidence>
<sequence>MALETTEDGWTDHSSCCEQRDFRHFVCLDHMSTYTNCILSHHKVLSSEPQEFRVTHVHHNWAIIKWKPPKKLAHTVTKYYVHFRETGSDSPNIYQIDVSTRSPHLIDNLRP</sequence>